<sequence>MGEILNFDGMPKFLTVDWNCGDSILAACFLAPGNGIIDLGEEQFEKEASVAMEAEFMTSFPNPKLTRDFFRLARDHGGFDWTLEGHQAETGNSLDSTRSSQAKRCDKQ</sequence>
<organism evidence="2 3">
    <name type="scientific">Roseovarius albus</name>
    <dbReference type="NCBI Taxonomy" id="1247867"/>
    <lineage>
        <taxon>Bacteria</taxon>
        <taxon>Pseudomonadati</taxon>
        <taxon>Pseudomonadota</taxon>
        <taxon>Alphaproteobacteria</taxon>
        <taxon>Rhodobacterales</taxon>
        <taxon>Roseobacteraceae</taxon>
        <taxon>Roseovarius</taxon>
    </lineage>
</organism>
<reference evidence="2 3" key="1">
    <citation type="submission" date="2017-03" db="EMBL/GenBank/DDBJ databases">
        <authorList>
            <person name="Afonso C.L."/>
            <person name="Miller P.J."/>
            <person name="Scott M.A."/>
            <person name="Spackman E."/>
            <person name="Goraichik I."/>
            <person name="Dimitrov K.M."/>
            <person name="Suarez D.L."/>
            <person name="Swayne D.E."/>
        </authorList>
    </citation>
    <scope>NUCLEOTIDE SEQUENCE [LARGE SCALE GENOMIC DNA]</scope>
    <source>
        <strain evidence="2 3">CECT 7450</strain>
    </source>
</reference>
<gene>
    <name evidence="2" type="ORF">ROA7450_01517</name>
</gene>
<evidence type="ECO:0000256" key="1">
    <source>
        <dbReference type="SAM" id="MobiDB-lite"/>
    </source>
</evidence>
<proteinExistence type="predicted"/>
<evidence type="ECO:0000313" key="3">
    <source>
        <dbReference type="Proteomes" id="UP000193061"/>
    </source>
</evidence>
<dbReference type="EMBL" id="FWFX01000004">
    <property type="protein sequence ID" value="SLN34161.1"/>
    <property type="molecule type" value="Genomic_DNA"/>
</dbReference>
<dbReference type="Proteomes" id="UP000193061">
    <property type="component" value="Unassembled WGS sequence"/>
</dbReference>
<protein>
    <submittedName>
        <fullName evidence="2">Uncharacterized protein</fullName>
    </submittedName>
</protein>
<dbReference type="AlphaFoldDB" id="A0A1X6YWZ4"/>
<keyword evidence="3" id="KW-1185">Reference proteome</keyword>
<feature type="compositionally biased region" description="Polar residues" evidence="1">
    <location>
        <begin position="89"/>
        <end position="102"/>
    </location>
</feature>
<evidence type="ECO:0000313" key="2">
    <source>
        <dbReference type="EMBL" id="SLN34161.1"/>
    </source>
</evidence>
<accession>A0A1X6YWZ4</accession>
<name>A0A1X6YWZ4_9RHOB</name>
<dbReference type="RefSeq" id="WP_085805076.1">
    <property type="nucleotide sequence ID" value="NZ_FWFX01000004.1"/>
</dbReference>
<feature type="region of interest" description="Disordered" evidence="1">
    <location>
        <begin position="89"/>
        <end position="108"/>
    </location>
</feature>